<dbReference type="SUPFAM" id="SSF47819">
    <property type="entry name" value="HRDC-like"/>
    <property type="match status" value="2"/>
</dbReference>
<dbReference type="HAMAP" id="MF_01899">
    <property type="entry name" value="RNase_D"/>
    <property type="match status" value="1"/>
</dbReference>
<sequence>MMDQKKSTPVFERKLVDTAPVWIDSDEQLKELCDRLHTQGAVALDTEFMRSRTFYPLPALVQLGDGKRCYLIDNLAIDDLEPLRALLLDSRVVKIMHSCSEDLETLDRLLGVVPEPIFDTQIAAAISGMGAGLGYAATVSQLLQIDLPKSETRSDWLQRPLSESQKNYAALDVAWLPLVYAMLLKKLREQDRLDWLWEDCNAIVQAAHTPESPESYYRKVKGAWRLRPNQLAVLQDLCAWREREARVRNMPRNHLLKENVCMSLAQAMPKYLATLSQPGLEGKTLRKYGDTLLEIINRASERDDLPPRLPQPLNREQGEVLKLLRNKVNALAEAAGLPPEILVRKKELELLVQADKPELEGRLQGWRRAIVGEPLLEELQSLRQSQ</sequence>
<dbReference type="SMART" id="SM00341">
    <property type="entry name" value="HRDC"/>
    <property type="match status" value="1"/>
</dbReference>
<dbReference type="Proteomes" id="UP000464675">
    <property type="component" value="Chromosome"/>
</dbReference>
<reference evidence="9 10" key="1">
    <citation type="submission" date="2020-01" db="EMBL/GenBank/DDBJ databases">
        <title>The possibility of degradation of plastic by Microbulbifer hydrolyticus IRE-31.</title>
        <authorList>
            <person name="Liu L."/>
        </authorList>
    </citation>
    <scope>NUCLEOTIDE SEQUENCE [LARGE SCALE GENOMIC DNA]</scope>
    <source>
        <strain evidence="9 10">IRE-31</strain>
    </source>
</reference>
<comment type="subcellular location">
    <subcellularLocation>
        <location evidence="6">Cytoplasm</location>
    </subcellularLocation>
</comment>
<comment type="catalytic activity">
    <reaction evidence="6">
        <text>Exonucleolytic cleavage that removes extra residues from the 3'-terminus of tRNA to produce 5'-mononucleotides.</text>
        <dbReference type="EC" id="3.1.13.5"/>
    </reaction>
</comment>
<evidence type="ECO:0000259" key="7">
    <source>
        <dbReference type="PROSITE" id="PS50967"/>
    </source>
</evidence>
<dbReference type="SMART" id="SM00474">
    <property type="entry name" value="35EXOc"/>
    <property type="match status" value="1"/>
</dbReference>
<dbReference type="CDD" id="cd06142">
    <property type="entry name" value="RNaseD_exo"/>
    <property type="match status" value="1"/>
</dbReference>
<dbReference type="RefSeq" id="WP_161859298.1">
    <property type="nucleotide sequence ID" value="NZ_CP047491.1"/>
</dbReference>
<dbReference type="OrthoDB" id="9800549at2"/>
<dbReference type="GO" id="GO:0000166">
    <property type="term" value="F:nucleotide binding"/>
    <property type="evidence" value="ECO:0007669"/>
    <property type="project" value="InterPro"/>
</dbReference>
<dbReference type="Gene3D" id="1.10.150.80">
    <property type="entry name" value="HRDC domain"/>
    <property type="match status" value="2"/>
</dbReference>
<keyword evidence="2 6" id="KW-0819">tRNA processing</keyword>
<dbReference type="SUPFAM" id="SSF53098">
    <property type="entry name" value="Ribonuclease H-like"/>
    <property type="match status" value="1"/>
</dbReference>
<evidence type="ECO:0000313" key="8">
    <source>
        <dbReference type="EMBL" id="MBB5212342.1"/>
    </source>
</evidence>
<comment type="similarity">
    <text evidence="6">Belongs to the RNase D family.</text>
</comment>
<keyword evidence="3 6" id="KW-0540">Nuclease</keyword>
<dbReference type="Proteomes" id="UP000563601">
    <property type="component" value="Unassembled WGS sequence"/>
</dbReference>
<dbReference type="GO" id="GO:0042780">
    <property type="term" value="P:tRNA 3'-end processing"/>
    <property type="evidence" value="ECO:0007669"/>
    <property type="project" value="UniProtKB-UniRule"/>
</dbReference>
<dbReference type="InterPro" id="IPR006292">
    <property type="entry name" value="RNase_D"/>
</dbReference>
<name>A0A6P1TEB5_9GAMM</name>
<dbReference type="PROSITE" id="PS50967">
    <property type="entry name" value="HRDC"/>
    <property type="match status" value="1"/>
</dbReference>
<dbReference type="NCBIfam" id="TIGR01388">
    <property type="entry name" value="rnd"/>
    <property type="match status" value="1"/>
</dbReference>
<dbReference type="InterPro" id="IPR044876">
    <property type="entry name" value="HRDC_dom_sf"/>
</dbReference>
<reference evidence="8 11" key="2">
    <citation type="submission" date="2020-08" db="EMBL/GenBank/DDBJ databases">
        <title>Genomic Encyclopedia of Type Strains, Phase IV (KMG-IV): sequencing the most valuable type-strain genomes for metagenomic binning, comparative biology and taxonomic classification.</title>
        <authorList>
            <person name="Goeker M."/>
        </authorList>
    </citation>
    <scope>NUCLEOTIDE SEQUENCE [LARGE SCALE GENOMIC DNA]</scope>
    <source>
        <strain evidence="8 11">DSM 11525</strain>
    </source>
</reference>
<dbReference type="Pfam" id="PF00570">
    <property type="entry name" value="HRDC"/>
    <property type="match status" value="1"/>
</dbReference>
<accession>A0A6P1TEB5</accession>
<dbReference type="GO" id="GO:0003676">
    <property type="term" value="F:nucleic acid binding"/>
    <property type="evidence" value="ECO:0007669"/>
    <property type="project" value="InterPro"/>
</dbReference>
<dbReference type="GO" id="GO:0005737">
    <property type="term" value="C:cytoplasm"/>
    <property type="evidence" value="ECO:0007669"/>
    <property type="project" value="UniProtKB-SubCell"/>
</dbReference>
<evidence type="ECO:0000313" key="11">
    <source>
        <dbReference type="Proteomes" id="UP000563601"/>
    </source>
</evidence>
<keyword evidence="4 6" id="KW-0378">Hydrolase</keyword>
<dbReference type="InterPro" id="IPR012337">
    <property type="entry name" value="RNaseH-like_sf"/>
</dbReference>
<comment type="function">
    <text evidence="6">Exonuclease involved in the 3' processing of various precursor tRNAs. Initiates hydrolysis at the 3'-terminus of an RNA molecule and releases 5'-mononucleotides.</text>
</comment>
<evidence type="ECO:0000313" key="9">
    <source>
        <dbReference type="EMBL" id="QHQ39986.1"/>
    </source>
</evidence>
<evidence type="ECO:0000256" key="4">
    <source>
        <dbReference type="ARBA" id="ARBA00022801"/>
    </source>
</evidence>
<proteinExistence type="inferred from homology"/>
<dbReference type="InterPro" id="IPR002121">
    <property type="entry name" value="HRDC_dom"/>
</dbReference>
<dbReference type="EMBL" id="CP047491">
    <property type="protein sequence ID" value="QHQ39986.1"/>
    <property type="molecule type" value="Genomic_DNA"/>
</dbReference>
<evidence type="ECO:0000256" key="6">
    <source>
        <dbReference type="HAMAP-Rule" id="MF_01899"/>
    </source>
</evidence>
<dbReference type="InterPro" id="IPR036397">
    <property type="entry name" value="RNaseH_sf"/>
</dbReference>
<dbReference type="InterPro" id="IPR010997">
    <property type="entry name" value="HRDC-like_sf"/>
</dbReference>
<dbReference type="AlphaFoldDB" id="A0A6P1TEB5"/>
<keyword evidence="5 6" id="KW-0269">Exonuclease</keyword>
<dbReference type="InterPro" id="IPR051086">
    <property type="entry name" value="RNase_D-like"/>
</dbReference>
<organism evidence="8 11">
    <name type="scientific">Microbulbifer hydrolyticus</name>
    <dbReference type="NCBI Taxonomy" id="48074"/>
    <lineage>
        <taxon>Bacteria</taxon>
        <taxon>Pseudomonadati</taxon>
        <taxon>Pseudomonadota</taxon>
        <taxon>Gammaproteobacteria</taxon>
        <taxon>Cellvibrionales</taxon>
        <taxon>Microbulbiferaceae</taxon>
        <taxon>Microbulbifer</taxon>
    </lineage>
</organism>
<evidence type="ECO:0000256" key="1">
    <source>
        <dbReference type="ARBA" id="ARBA00022490"/>
    </source>
</evidence>
<dbReference type="InterPro" id="IPR002562">
    <property type="entry name" value="3'-5'_exonuclease_dom"/>
</dbReference>
<gene>
    <name evidence="6 9" type="primary">rnd</name>
    <name evidence="9" type="ORF">GTQ55_13995</name>
    <name evidence="8" type="ORF">HNQ53_002567</name>
</gene>
<protein>
    <recommendedName>
        <fullName evidence="6">Ribonuclease D</fullName>
        <shortName evidence="6">RNase D</shortName>
        <ecNumber evidence="6">3.1.13.5</ecNumber>
    </recommendedName>
</protein>
<evidence type="ECO:0000256" key="5">
    <source>
        <dbReference type="ARBA" id="ARBA00022839"/>
    </source>
</evidence>
<dbReference type="GO" id="GO:0008408">
    <property type="term" value="F:3'-5' exonuclease activity"/>
    <property type="evidence" value="ECO:0007669"/>
    <property type="project" value="InterPro"/>
</dbReference>
<evidence type="ECO:0000313" key="10">
    <source>
        <dbReference type="Proteomes" id="UP000464675"/>
    </source>
</evidence>
<dbReference type="PANTHER" id="PTHR47649:SF1">
    <property type="entry name" value="RIBONUCLEASE D"/>
    <property type="match status" value="1"/>
</dbReference>
<dbReference type="Gene3D" id="3.30.420.10">
    <property type="entry name" value="Ribonuclease H-like superfamily/Ribonuclease H"/>
    <property type="match status" value="1"/>
</dbReference>
<comment type="cofactor">
    <cofactor evidence="6">
        <name>a divalent metal cation</name>
        <dbReference type="ChEBI" id="CHEBI:60240"/>
    </cofactor>
</comment>
<evidence type="ECO:0000256" key="2">
    <source>
        <dbReference type="ARBA" id="ARBA00022694"/>
    </source>
</evidence>
<dbReference type="EC" id="3.1.13.5" evidence="6"/>
<keyword evidence="10" id="KW-1185">Reference proteome</keyword>
<dbReference type="PANTHER" id="PTHR47649">
    <property type="entry name" value="RIBONUCLEASE D"/>
    <property type="match status" value="1"/>
</dbReference>
<feature type="domain" description="HRDC" evidence="7">
    <location>
        <begin position="227"/>
        <end position="306"/>
    </location>
</feature>
<evidence type="ECO:0000256" key="3">
    <source>
        <dbReference type="ARBA" id="ARBA00022722"/>
    </source>
</evidence>
<dbReference type="GO" id="GO:0033890">
    <property type="term" value="F:ribonuclease D activity"/>
    <property type="evidence" value="ECO:0007669"/>
    <property type="project" value="UniProtKB-UniRule"/>
</dbReference>
<dbReference type="EMBL" id="JACHHR010000003">
    <property type="protein sequence ID" value="MBB5212342.1"/>
    <property type="molecule type" value="Genomic_DNA"/>
</dbReference>
<dbReference type="Pfam" id="PF01612">
    <property type="entry name" value="DNA_pol_A_exo1"/>
    <property type="match status" value="1"/>
</dbReference>
<keyword evidence="1 6" id="KW-0963">Cytoplasm</keyword>